<dbReference type="SUPFAM" id="SSF55781">
    <property type="entry name" value="GAF domain-like"/>
    <property type="match status" value="1"/>
</dbReference>
<dbReference type="AlphaFoldDB" id="A0A1P8MR79"/>
<dbReference type="EMBL" id="CP019312">
    <property type="protein sequence ID" value="APX10586.1"/>
    <property type="molecule type" value="Genomic_DNA"/>
</dbReference>
<accession>A0A1P8MR79</accession>
<dbReference type="KEGG" id="tom:BWR18_01890"/>
<organism evidence="2 3">
    <name type="scientific">Tateyamaria omphalii</name>
    <dbReference type="NCBI Taxonomy" id="299262"/>
    <lineage>
        <taxon>Bacteria</taxon>
        <taxon>Pseudomonadati</taxon>
        <taxon>Pseudomonadota</taxon>
        <taxon>Alphaproteobacteria</taxon>
        <taxon>Rhodobacterales</taxon>
        <taxon>Roseobacteraceae</taxon>
        <taxon>Tateyamaria</taxon>
    </lineage>
</organism>
<evidence type="ECO:0000259" key="1">
    <source>
        <dbReference type="Pfam" id="PF13185"/>
    </source>
</evidence>
<protein>
    <submittedName>
        <fullName evidence="2">GAF domain-containing protein</fullName>
    </submittedName>
</protein>
<evidence type="ECO:0000313" key="2">
    <source>
        <dbReference type="EMBL" id="APX10586.1"/>
    </source>
</evidence>
<reference evidence="2 3" key="1">
    <citation type="submission" date="2017-01" db="EMBL/GenBank/DDBJ databases">
        <title>Complete genome of Tateyamaria omphalii DOK1-4 isolated from seawater in Dokdo.</title>
        <authorList>
            <person name="Kim J.H."/>
            <person name="Chi W.-J."/>
        </authorList>
    </citation>
    <scope>NUCLEOTIDE SEQUENCE [LARGE SCALE GENOMIC DNA]</scope>
    <source>
        <strain evidence="2 3">DOK1-4</strain>
    </source>
</reference>
<dbReference type="OrthoDB" id="7066078at2"/>
<keyword evidence="3" id="KW-1185">Reference proteome</keyword>
<dbReference type="Pfam" id="PF13185">
    <property type="entry name" value="GAF_2"/>
    <property type="match status" value="1"/>
</dbReference>
<gene>
    <name evidence="2" type="ORF">BWR18_01890</name>
</gene>
<dbReference type="InterPro" id="IPR029016">
    <property type="entry name" value="GAF-like_dom_sf"/>
</dbReference>
<dbReference type="RefSeq" id="WP_076626453.1">
    <property type="nucleotide sequence ID" value="NZ_CP019312.1"/>
</dbReference>
<dbReference type="Gene3D" id="3.30.450.40">
    <property type="match status" value="1"/>
</dbReference>
<feature type="domain" description="GAF" evidence="1">
    <location>
        <begin position="17"/>
        <end position="126"/>
    </location>
</feature>
<evidence type="ECO:0000313" key="3">
    <source>
        <dbReference type="Proteomes" id="UP000186336"/>
    </source>
</evidence>
<dbReference type="STRING" id="299262.BWR18_01890"/>
<proteinExistence type="predicted"/>
<sequence>METASPDAFFAKLHENIGGRLFTVTVLDRKAGLAQRVYSSDPEAYPVSGTKPMSQGAWTDMVINRAETFVANTVAEFAIYFGDHALIESLGCQSALNVPVLDNDQVIGTVNVLDQEHHFTPERVQRCQSIVQERRDELVATLRGFKP</sequence>
<name>A0A1P8MR79_9RHOB</name>
<dbReference type="InterPro" id="IPR003018">
    <property type="entry name" value="GAF"/>
</dbReference>
<dbReference type="Proteomes" id="UP000186336">
    <property type="component" value="Chromosome"/>
</dbReference>